<comment type="caution">
    <text evidence="1">The sequence shown here is derived from an EMBL/GenBank/DDBJ whole genome shotgun (WGS) entry which is preliminary data.</text>
</comment>
<dbReference type="Proteomes" id="UP001151760">
    <property type="component" value="Unassembled WGS sequence"/>
</dbReference>
<organism evidence="1 2">
    <name type="scientific">Tanacetum coccineum</name>
    <dbReference type="NCBI Taxonomy" id="301880"/>
    <lineage>
        <taxon>Eukaryota</taxon>
        <taxon>Viridiplantae</taxon>
        <taxon>Streptophyta</taxon>
        <taxon>Embryophyta</taxon>
        <taxon>Tracheophyta</taxon>
        <taxon>Spermatophyta</taxon>
        <taxon>Magnoliopsida</taxon>
        <taxon>eudicotyledons</taxon>
        <taxon>Gunneridae</taxon>
        <taxon>Pentapetalae</taxon>
        <taxon>asterids</taxon>
        <taxon>campanulids</taxon>
        <taxon>Asterales</taxon>
        <taxon>Asteraceae</taxon>
        <taxon>Asteroideae</taxon>
        <taxon>Anthemideae</taxon>
        <taxon>Anthemidinae</taxon>
        <taxon>Tanacetum</taxon>
    </lineage>
</organism>
<keyword evidence="2" id="KW-1185">Reference proteome</keyword>
<accession>A0ABQ5J4X9</accession>
<gene>
    <name evidence="1" type="ORF">Tco_1123998</name>
</gene>
<dbReference type="EMBL" id="BQNB010021552">
    <property type="protein sequence ID" value="GJU07568.1"/>
    <property type="molecule type" value="Genomic_DNA"/>
</dbReference>
<reference evidence="1" key="2">
    <citation type="submission" date="2022-01" db="EMBL/GenBank/DDBJ databases">
        <authorList>
            <person name="Yamashiro T."/>
            <person name="Shiraishi A."/>
            <person name="Satake H."/>
            <person name="Nakayama K."/>
        </authorList>
    </citation>
    <scope>NUCLEOTIDE SEQUENCE</scope>
</reference>
<sequence length="400" mass="45019">MDESDLTMEEYIEFQAEKAQRRGQTFTWETATYRKVYCDDLDSFTDFEIDFPAIVYNDAYASSQNVSSEPTVSIYNEIKADIDFSISFSNSEDDDYTVICDKDSFSFKIIHVSDLKPELVDEHVKINTESCSENIDIKPMESVTYVSKDITPIEFNENLETNHDDKSKPLKANNFILIVLDFRGLTDEMAEGLSGRMVMEHRDAQEEMESVGFGGVDIDSVSIPYLLAQYLRRLSLERKQGAMISEGQFVARLLQICEELDVTWAWVVLGPERQHDIAVGAPEVAGGAFVVDEGALAIPAPVQAPQPPPTAAQTRTMPQRMARLEEKVHGIRESLAKQLEVMDAMAKDFSRFIVWAASGISQLLDLSGVTYTRYSETRVPYQRRGVRHRTDDASTSAAPQ</sequence>
<evidence type="ECO:0000313" key="2">
    <source>
        <dbReference type="Proteomes" id="UP001151760"/>
    </source>
</evidence>
<name>A0ABQ5J4X9_9ASTR</name>
<protein>
    <submittedName>
        <fullName evidence="1">Uncharacterized protein</fullName>
    </submittedName>
</protein>
<evidence type="ECO:0000313" key="1">
    <source>
        <dbReference type="EMBL" id="GJU07568.1"/>
    </source>
</evidence>
<proteinExistence type="predicted"/>
<reference evidence="1" key="1">
    <citation type="journal article" date="2022" name="Int. J. Mol. Sci.">
        <title>Draft Genome of Tanacetum Coccineum: Genomic Comparison of Closely Related Tanacetum-Family Plants.</title>
        <authorList>
            <person name="Yamashiro T."/>
            <person name="Shiraishi A."/>
            <person name="Nakayama K."/>
            <person name="Satake H."/>
        </authorList>
    </citation>
    <scope>NUCLEOTIDE SEQUENCE</scope>
</reference>